<name>A0A328FA93_9BACT</name>
<comment type="caution">
    <text evidence="1">The sequence shown here is derived from an EMBL/GenBank/DDBJ whole genome shotgun (WGS) entry which is preliminary data.</text>
</comment>
<proteinExistence type="predicted"/>
<accession>A0A328FA93</accession>
<dbReference type="AlphaFoldDB" id="A0A328FA93"/>
<organism evidence="1 2">
    <name type="scientific">Desulfobacter hydrogenophilus</name>
    <dbReference type="NCBI Taxonomy" id="2291"/>
    <lineage>
        <taxon>Bacteria</taxon>
        <taxon>Pseudomonadati</taxon>
        <taxon>Thermodesulfobacteriota</taxon>
        <taxon>Desulfobacteria</taxon>
        <taxon>Desulfobacterales</taxon>
        <taxon>Desulfobacteraceae</taxon>
        <taxon>Desulfobacter</taxon>
    </lineage>
</organism>
<sequence>MPYLGVYGYIADYCIGPSQQWWEAPFSGIGIRGYRHNAGQFDPVMRILKYLSLMNRGFRRSLVLKGVPA</sequence>
<evidence type="ECO:0000313" key="1">
    <source>
        <dbReference type="EMBL" id="RAM00003.1"/>
    </source>
</evidence>
<dbReference type="EMBL" id="QLNI01000073">
    <property type="protein sequence ID" value="RAM00003.1"/>
    <property type="molecule type" value="Genomic_DNA"/>
</dbReference>
<protein>
    <submittedName>
        <fullName evidence="1">Uncharacterized protein</fullName>
    </submittedName>
</protein>
<dbReference type="Proteomes" id="UP000248798">
    <property type="component" value="Unassembled WGS sequence"/>
</dbReference>
<reference evidence="1 2" key="1">
    <citation type="submission" date="2018-06" db="EMBL/GenBank/DDBJ databases">
        <title>Complete Genome Sequence of Desulfobacter hydrogenophilus (DSM3380).</title>
        <authorList>
            <person name="Marietou A."/>
            <person name="Schreiber L."/>
            <person name="Marshall I."/>
            <person name="Jorgensen B."/>
        </authorList>
    </citation>
    <scope>NUCLEOTIDE SEQUENCE [LARGE SCALE GENOMIC DNA]</scope>
    <source>
        <strain evidence="1 2">DSM 3380</strain>
    </source>
</reference>
<gene>
    <name evidence="1" type="ORF">DO021_21375</name>
</gene>
<evidence type="ECO:0000313" key="2">
    <source>
        <dbReference type="Proteomes" id="UP000248798"/>
    </source>
</evidence>